<evidence type="ECO:0000256" key="1">
    <source>
        <dbReference type="SAM" id="MobiDB-lite"/>
    </source>
</evidence>
<dbReference type="RefSeq" id="WP_253779332.1">
    <property type="nucleotide sequence ID" value="NZ_JAMTCK010000021.1"/>
</dbReference>
<evidence type="ECO:0000313" key="2">
    <source>
        <dbReference type="EMBL" id="MCP2169875.1"/>
    </source>
</evidence>
<accession>A0AAE3GLQ6</accession>
<protein>
    <submittedName>
        <fullName evidence="2">Uncharacterized protein</fullName>
    </submittedName>
</protein>
<sequence length="119" mass="12962">MLSTVTTNDYPTILAAGVHDATPDPEAVYAQVAGRLSDLTGVRVEDITVEPDQVREVFTLFLHELDGLRLPARALSEGTLRFLALCVLLEDPTFTARHPRSHDRGVAAVGQRRSPDAGR</sequence>
<organism evidence="2 3">
    <name type="scientific">Goodfellowiella coeruleoviolacea</name>
    <dbReference type="NCBI Taxonomy" id="334858"/>
    <lineage>
        <taxon>Bacteria</taxon>
        <taxon>Bacillati</taxon>
        <taxon>Actinomycetota</taxon>
        <taxon>Actinomycetes</taxon>
        <taxon>Pseudonocardiales</taxon>
        <taxon>Pseudonocardiaceae</taxon>
        <taxon>Goodfellowiella</taxon>
    </lineage>
</organism>
<comment type="caution">
    <text evidence="2">The sequence shown here is derived from an EMBL/GenBank/DDBJ whole genome shotgun (WGS) entry which is preliminary data.</text>
</comment>
<name>A0AAE3GLQ6_9PSEU</name>
<dbReference type="Proteomes" id="UP001206128">
    <property type="component" value="Unassembled WGS sequence"/>
</dbReference>
<proteinExistence type="predicted"/>
<feature type="region of interest" description="Disordered" evidence="1">
    <location>
        <begin position="96"/>
        <end position="119"/>
    </location>
</feature>
<reference evidence="2" key="1">
    <citation type="submission" date="2022-06" db="EMBL/GenBank/DDBJ databases">
        <title>Genomic Encyclopedia of Archaeal and Bacterial Type Strains, Phase II (KMG-II): from individual species to whole genera.</title>
        <authorList>
            <person name="Goeker M."/>
        </authorList>
    </citation>
    <scope>NUCLEOTIDE SEQUENCE</scope>
    <source>
        <strain evidence="2">DSM 43935</strain>
    </source>
</reference>
<gene>
    <name evidence="2" type="ORF">LX83_006761</name>
</gene>
<dbReference type="AlphaFoldDB" id="A0AAE3GLQ6"/>
<dbReference type="EMBL" id="JAMTCK010000021">
    <property type="protein sequence ID" value="MCP2169875.1"/>
    <property type="molecule type" value="Genomic_DNA"/>
</dbReference>
<evidence type="ECO:0000313" key="3">
    <source>
        <dbReference type="Proteomes" id="UP001206128"/>
    </source>
</evidence>
<keyword evidence="3" id="KW-1185">Reference proteome</keyword>